<dbReference type="PANTHER" id="PTHR11579">
    <property type="entry name" value="PROTEIN-L-ISOASPARTATE O-METHYLTRANSFERASE"/>
    <property type="match status" value="1"/>
</dbReference>
<name>A0ABQ0GZ49_9HYPH</name>
<gene>
    <name evidence="4" type="ORF">PPNSA23_18860</name>
</gene>
<dbReference type="Pfam" id="PF01135">
    <property type="entry name" value="PCMT"/>
    <property type="match status" value="1"/>
</dbReference>
<dbReference type="RefSeq" id="WP_183433274.1">
    <property type="nucleotide sequence ID" value="NZ_BAAFZP010000001.1"/>
</dbReference>
<dbReference type="EMBL" id="BAAFZP010000001">
    <property type="protein sequence ID" value="GAB1581943.1"/>
    <property type="molecule type" value="Genomic_DNA"/>
</dbReference>
<dbReference type="CDD" id="cd02440">
    <property type="entry name" value="AdoMet_MTases"/>
    <property type="match status" value="1"/>
</dbReference>
<comment type="caution">
    <text evidence="4">The sequence shown here is derived from an EMBL/GenBank/DDBJ whole genome shotgun (WGS) entry which is preliminary data.</text>
</comment>
<comment type="similarity">
    <text evidence="1">Belongs to the methyltransferase superfamily. L-isoaspartyl/D-aspartyl protein methyltransferase family.</text>
</comment>
<dbReference type="Proteomes" id="UP001628091">
    <property type="component" value="Unassembled WGS sequence"/>
</dbReference>
<evidence type="ECO:0000313" key="4">
    <source>
        <dbReference type="EMBL" id="GAB1581943.1"/>
    </source>
</evidence>
<reference evidence="4 5" key="1">
    <citation type="submission" date="2024-10" db="EMBL/GenBank/DDBJ databases">
        <title>Isolation, draft genome sequencing and identification of Phyllobacterium sp. NSA23, isolated from leaf soil.</title>
        <authorList>
            <person name="Akita H."/>
        </authorList>
    </citation>
    <scope>NUCLEOTIDE SEQUENCE [LARGE SCALE GENOMIC DNA]</scope>
    <source>
        <strain evidence="4 5">NSA23</strain>
    </source>
</reference>
<dbReference type="Gene3D" id="3.40.50.150">
    <property type="entry name" value="Vaccinia Virus protein VP39"/>
    <property type="match status" value="1"/>
</dbReference>
<organism evidence="4 5">
    <name type="scientific">Phyllobacterium phragmitis</name>
    <dbReference type="NCBI Taxonomy" id="2670329"/>
    <lineage>
        <taxon>Bacteria</taxon>
        <taxon>Pseudomonadati</taxon>
        <taxon>Pseudomonadota</taxon>
        <taxon>Alphaproteobacteria</taxon>
        <taxon>Hyphomicrobiales</taxon>
        <taxon>Phyllobacteriaceae</taxon>
        <taxon>Phyllobacterium</taxon>
    </lineage>
</organism>
<sequence length="225" mass="23935">MTADFHDLRIKMVDNQIRTTDVTNLAVLDAFLAVPREEFVPAARRDLAYIDEDTLVKPASPAGGAARYLMEPSPFAKLVQLAAIEPGDVVLDIGTGSGYSAAVLSRLASSIIAVESDSDLAAEATAKLSELGYDNVVIVTAPLTEGYPSEAPYDVIILEGAVDFVPDALFDQLKNGGRLVAVEGHGNAGVAKLYVKDEDIVSGRRAFNLAVKPLPGFARAPQFEF</sequence>
<dbReference type="InterPro" id="IPR000682">
    <property type="entry name" value="PCMT"/>
</dbReference>
<dbReference type="InterPro" id="IPR029063">
    <property type="entry name" value="SAM-dependent_MTases_sf"/>
</dbReference>
<accession>A0ABQ0GZ49</accession>
<keyword evidence="5" id="KW-1185">Reference proteome</keyword>
<proteinExistence type="inferred from homology"/>
<dbReference type="PANTHER" id="PTHR11579:SF18">
    <property type="entry name" value="PROTEIN-L-ISOASPARTATE O-METHYLTRANSFERASE"/>
    <property type="match status" value="1"/>
</dbReference>
<evidence type="ECO:0000256" key="3">
    <source>
        <dbReference type="ARBA" id="ARBA00030757"/>
    </source>
</evidence>
<evidence type="ECO:0000313" key="5">
    <source>
        <dbReference type="Proteomes" id="UP001628091"/>
    </source>
</evidence>
<evidence type="ECO:0000256" key="1">
    <source>
        <dbReference type="ARBA" id="ARBA00005369"/>
    </source>
</evidence>
<dbReference type="SUPFAM" id="SSF53335">
    <property type="entry name" value="S-adenosyl-L-methionine-dependent methyltransferases"/>
    <property type="match status" value="1"/>
</dbReference>
<protein>
    <recommendedName>
        <fullName evidence="2">Protein-L-isoaspartate O-methyltransferase</fullName>
    </recommendedName>
    <alternativeName>
        <fullName evidence="3">Protein L-isoaspartyl methyltransferase</fullName>
    </alternativeName>
</protein>
<evidence type="ECO:0000256" key="2">
    <source>
        <dbReference type="ARBA" id="ARBA00013346"/>
    </source>
</evidence>